<evidence type="ECO:0000256" key="5">
    <source>
        <dbReference type="ARBA" id="ARBA00022927"/>
    </source>
</evidence>
<accession>A0AAV9P9G1</accession>
<name>A0AAV9P9G1_9PEZI</name>
<dbReference type="GeneID" id="89927979"/>
<dbReference type="GO" id="GO:0006612">
    <property type="term" value="P:protein targeting to membrane"/>
    <property type="evidence" value="ECO:0007669"/>
    <property type="project" value="TreeGrafter"/>
</dbReference>
<evidence type="ECO:0000256" key="6">
    <source>
        <dbReference type="PROSITE-ProRule" id="PRU00646"/>
    </source>
</evidence>
<feature type="domain" description="VPS37 C-terminal" evidence="8">
    <location>
        <begin position="178"/>
        <end position="267"/>
    </location>
</feature>
<proteinExistence type="inferred from homology"/>
<keyword evidence="10" id="KW-1185">Reference proteome</keyword>
<feature type="compositionally biased region" description="Pro residues" evidence="7">
    <location>
        <begin position="36"/>
        <end position="47"/>
    </location>
</feature>
<evidence type="ECO:0000256" key="1">
    <source>
        <dbReference type="ARBA" id="ARBA00004177"/>
    </source>
</evidence>
<dbReference type="SUPFAM" id="SSF140111">
    <property type="entry name" value="Endosomal sorting complex assembly domain"/>
    <property type="match status" value="1"/>
</dbReference>
<feature type="compositionally biased region" description="Pro residues" evidence="7">
    <location>
        <begin position="19"/>
        <end position="28"/>
    </location>
</feature>
<dbReference type="PANTHER" id="PTHR13678">
    <property type="entry name" value="VACUOLAR PROTEIN SORTING-ASSOCIATED PROTEIN 37"/>
    <property type="match status" value="1"/>
</dbReference>
<dbReference type="Pfam" id="PF07200">
    <property type="entry name" value="Mod_r"/>
    <property type="match status" value="1"/>
</dbReference>
<dbReference type="Proteomes" id="UP001337655">
    <property type="component" value="Unassembled WGS sequence"/>
</dbReference>
<comment type="caution">
    <text evidence="9">The sequence shown here is derived from an EMBL/GenBank/DDBJ whole genome shotgun (WGS) entry which is preliminary data.</text>
</comment>
<dbReference type="GO" id="GO:0000813">
    <property type="term" value="C:ESCRT I complex"/>
    <property type="evidence" value="ECO:0007669"/>
    <property type="project" value="UniProtKB-ARBA"/>
</dbReference>
<dbReference type="RefSeq" id="XP_064657681.1">
    <property type="nucleotide sequence ID" value="XM_064803880.1"/>
</dbReference>
<keyword evidence="4" id="KW-0967">Endosome</keyword>
<evidence type="ECO:0000313" key="10">
    <source>
        <dbReference type="Proteomes" id="UP001337655"/>
    </source>
</evidence>
<evidence type="ECO:0000259" key="8">
    <source>
        <dbReference type="PROSITE" id="PS51314"/>
    </source>
</evidence>
<protein>
    <recommendedName>
        <fullName evidence="8">VPS37 C-terminal domain-containing protein</fullName>
    </recommendedName>
</protein>
<evidence type="ECO:0000256" key="7">
    <source>
        <dbReference type="SAM" id="MobiDB-lite"/>
    </source>
</evidence>
<dbReference type="InterPro" id="IPR037202">
    <property type="entry name" value="ESCRT_assembly_dom"/>
</dbReference>
<reference evidence="9 10" key="1">
    <citation type="submission" date="2023-08" db="EMBL/GenBank/DDBJ databases">
        <title>Black Yeasts Isolated from many extreme environments.</title>
        <authorList>
            <person name="Coleine C."/>
            <person name="Stajich J.E."/>
            <person name="Selbmann L."/>
        </authorList>
    </citation>
    <scope>NUCLEOTIDE SEQUENCE [LARGE SCALE GENOMIC DNA]</scope>
    <source>
        <strain evidence="9 10">CCFEE 5935</strain>
    </source>
</reference>
<dbReference type="InterPro" id="IPR009851">
    <property type="entry name" value="Mod_r"/>
</dbReference>
<dbReference type="GO" id="GO:0043162">
    <property type="term" value="P:ubiquitin-dependent protein catabolic process via the multivesicular body sorting pathway"/>
    <property type="evidence" value="ECO:0007669"/>
    <property type="project" value="UniProtKB-ARBA"/>
</dbReference>
<comment type="subcellular location">
    <subcellularLocation>
        <location evidence="1">Endosome</location>
    </subcellularLocation>
</comment>
<dbReference type="PROSITE" id="PS51314">
    <property type="entry name" value="VPS37_C"/>
    <property type="match status" value="1"/>
</dbReference>
<sequence length="267" mass="29859">MSYTSPPPPPPASSSYYPSTPPAPPPKPKASSTPARGPPLPPPPPQNEPLELDGGQGGQYQQSRQYYNQQERGEYRYAQQQHQPLPDIPPVEAGWLPDSVREKTTSDLHHLLNTPDLQQALLTNPNTTHPSIPAAQSTLQPLLQQNLALTDALSNLESTLSQRRAAIQSRLLALRALEQQHSNKVKETEEALSQFSPMALYQRLNAGAGEQELLVRGVEESWLEEGGLADEREVESFVRRVKEGSKQSFLRRERRERWDEGRVGGWR</sequence>
<dbReference type="EMBL" id="JAVRRT010000010">
    <property type="protein sequence ID" value="KAK5168071.1"/>
    <property type="molecule type" value="Genomic_DNA"/>
</dbReference>
<dbReference type="AlphaFoldDB" id="A0AAV9P9G1"/>
<gene>
    <name evidence="9" type="ORF">LTR77_006639</name>
</gene>
<feature type="compositionally biased region" description="Low complexity" evidence="7">
    <location>
        <begin position="59"/>
        <end position="70"/>
    </location>
</feature>
<evidence type="ECO:0000313" key="9">
    <source>
        <dbReference type="EMBL" id="KAK5168071.1"/>
    </source>
</evidence>
<feature type="compositionally biased region" description="Pro residues" evidence="7">
    <location>
        <begin position="1"/>
        <end position="12"/>
    </location>
</feature>
<evidence type="ECO:0000256" key="2">
    <source>
        <dbReference type="ARBA" id="ARBA00007617"/>
    </source>
</evidence>
<organism evidence="9 10">
    <name type="scientific">Saxophila tyrrhenica</name>
    <dbReference type="NCBI Taxonomy" id="1690608"/>
    <lineage>
        <taxon>Eukaryota</taxon>
        <taxon>Fungi</taxon>
        <taxon>Dikarya</taxon>
        <taxon>Ascomycota</taxon>
        <taxon>Pezizomycotina</taxon>
        <taxon>Dothideomycetes</taxon>
        <taxon>Dothideomycetidae</taxon>
        <taxon>Mycosphaerellales</taxon>
        <taxon>Extremaceae</taxon>
        <taxon>Saxophila</taxon>
    </lineage>
</organism>
<dbReference type="GO" id="GO:0006623">
    <property type="term" value="P:protein targeting to vacuole"/>
    <property type="evidence" value="ECO:0007669"/>
    <property type="project" value="TreeGrafter"/>
</dbReference>
<comment type="similarity">
    <text evidence="2">Belongs to the VPS37 family.</text>
</comment>
<keyword evidence="5 6" id="KW-0653">Protein transport</keyword>
<dbReference type="PANTHER" id="PTHR13678:SF2">
    <property type="entry name" value="VACUOLAR PROTEIN SORTING-ASSOCIATED PROTEIN 37A"/>
    <property type="match status" value="1"/>
</dbReference>
<keyword evidence="3 6" id="KW-0813">Transport</keyword>
<evidence type="ECO:0000256" key="3">
    <source>
        <dbReference type="ARBA" id="ARBA00022448"/>
    </source>
</evidence>
<feature type="region of interest" description="Disordered" evidence="7">
    <location>
        <begin position="1"/>
        <end position="87"/>
    </location>
</feature>
<evidence type="ECO:0000256" key="4">
    <source>
        <dbReference type="ARBA" id="ARBA00022753"/>
    </source>
</evidence>